<keyword evidence="1" id="KW-0472">Membrane</keyword>
<feature type="transmembrane region" description="Helical" evidence="1">
    <location>
        <begin position="114"/>
        <end position="134"/>
    </location>
</feature>
<comment type="caution">
    <text evidence="2">The sequence shown here is derived from an EMBL/GenBank/DDBJ whole genome shotgun (WGS) entry which is preliminary data.</text>
</comment>
<feature type="transmembrane region" description="Helical" evidence="1">
    <location>
        <begin position="24"/>
        <end position="43"/>
    </location>
</feature>
<keyword evidence="3" id="KW-1185">Reference proteome</keyword>
<name>A0ABT6DLE5_9BACT</name>
<dbReference type="RefSeq" id="WP_277577422.1">
    <property type="nucleotide sequence ID" value="NZ_JANRMI010000002.1"/>
</dbReference>
<feature type="transmembrane region" description="Helical" evidence="1">
    <location>
        <begin position="55"/>
        <end position="80"/>
    </location>
</feature>
<keyword evidence="1" id="KW-0812">Transmembrane</keyword>
<protein>
    <submittedName>
        <fullName evidence="2">Uncharacterized protein</fullName>
    </submittedName>
</protein>
<gene>
    <name evidence="2" type="ORF">NWE73_06195</name>
</gene>
<evidence type="ECO:0000313" key="3">
    <source>
        <dbReference type="Proteomes" id="UP001152321"/>
    </source>
</evidence>
<dbReference type="EMBL" id="JANRMI010000002">
    <property type="protein sequence ID" value="MDG0815943.1"/>
    <property type="molecule type" value="Genomic_DNA"/>
</dbReference>
<accession>A0ABT6DLE5</accession>
<dbReference type="Proteomes" id="UP001152321">
    <property type="component" value="Unassembled WGS sequence"/>
</dbReference>
<evidence type="ECO:0000313" key="2">
    <source>
        <dbReference type="EMBL" id="MDG0815943.1"/>
    </source>
</evidence>
<feature type="transmembrane region" description="Helical" evidence="1">
    <location>
        <begin position="166"/>
        <end position="190"/>
    </location>
</feature>
<proteinExistence type="predicted"/>
<sequence>MLRQLSSILSNYLEGFKVSNNGKLSWKEILYVFGTPALISIIITKDGPILSSNEIANIISTASIFIGFLINILVPFFTFIESQDAKVPKKILSETYDARVMREKSEDRIKQYQILFGQVTFSIFSALLTLLFLFSSSQFPLETNHFLIYDGLHLLALRIFKTISDFLFYFFGCLSLVNVLKILISANVLIYPRLRNPQTK</sequence>
<evidence type="ECO:0000256" key="1">
    <source>
        <dbReference type="SAM" id="Phobius"/>
    </source>
</evidence>
<keyword evidence="1" id="KW-1133">Transmembrane helix</keyword>
<reference evidence="2" key="1">
    <citation type="submission" date="2022-08" db="EMBL/GenBank/DDBJ databases">
        <title>Novel Bdellovibrio Species Isolated from Svalbard: Designation Bdellovibrio svalbardensis.</title>
        <authorList>
            <person name="Mitchell R.J."/>
            <person name="Choi S.Y."/>
        </authorList>
    </citation>
    <scope>NUCLEOTIDE SEQUENCE</scope>
    <source>
        <strain evidence="2">PAP01</strain>
    </source>
</reference>
<organism evidence="2 3">
    <name type="scientific">Bdellovibrio svalbardensis</name>
    <dbReference type="NCBI Taxonomy" id="2972972"/>
    <lineage>
        <taxon>Bacteria</taxon>
        <taxon>Pseudomonadati</taxon>
        <taxon>Bdellovibrionota</taxon>
        <taxon>Bdellovibrionia</taxon>
        <taxon>Bdellovibrionales</taxon>
        <taxon>Pseudobdellovibrionaceae</taxon>
        <taxon>Bdellovibrio</taxon>
    </lineage>
</organism>